<evidence type="ECO:0000256" key="13">
    <source>
        <dbReference type="SAM" id="Coils"/>
    </source>
</evidence>
<evidence type="ECO:0000256" key="10">
    <source>
        <dbReference type="ARBA" id="ARBA00023136"/>
    </source>
</evidence>
<evidence type="ECO:0000313" key="16">
    <source>
        <dbReference type="EMBL" id="SEH08241.1"/>
    </source>
</evidence>
<keyword evidence="10" id="KW-0472">Membrane</keyword>
<evidence type="ECO:0000256" key="12">
    <source>
        <dbReference type="PROSITE-ProRule" id="PRU00169"/>
    </source>
</evidence>
<dbReference type="GO" id="GO:0005524">
    <property type="term" value="F:ATP binding"/>
    <property type="evidence" value="ECO:0007669"/>
    <property type="project" value="UniProtKB-KW"/>
</dbReference>
<dbReference type="Gene3D" id="3.30.565.10">
    <property type="entry name" value="Histidine kinase-like ATPase, C-terminal domain"/>
    <property type="match status" value="1"/>
</dbReference>
<feature type="modified residue" description="4-aspartylphosphate" evidence="12">
    <location>
        <position position="513"/>
    </location>
</feature>
<evidence type="ECO:0000256" key="3">
    <source>
        <dbReference type="ARBA" id="ARBA00012438"/>
    </source>
</evidence>
<keyword evidence="8" id="KW-0067">ATP-binding</keyword>
<proteinExistence type="predicted"/>
<comment type="subcellular location">
    <subcellularLocation>
        <location evidence="2">Membrane</location>
    </subcellularLocation>
</comment>
<dbReference type="RefSeq" id="WP_103921806.1">
    <property type="nucleotide sequence ID" value="NZ_FMSV02000546.1"/>
</dbReference>
<dbReference type="InterPro" id="IPR036097">
    <property type="entry name" value="HisK_dim/P_sf"/>
</dbReference>
<dbReference type="SMART" id="SM00448">
    <property type="entry name" value="REC"/>
    <property type="match status" value="2"/>
</dbReference>
<dbReference type="PROSITE" id="PS50110">
    <property type="entry name" value="RESPONSE_REGULATORY"/>
    <property type="match status" value="2"/>
</dbReference>
<dbReference type="CDD" id="cd16922">
    <property type="entry name" value="HATPase_EvgS-ArcB-TorS-like"/>
    <property type="match status" value="1"/>
</dbReference>
<dbReference type="InterPro" id="IPR011006">
    <property type="entry name" value="CheY-like_superfamily"/>
</dbReference>
<evidence type="ECO:0000256" key="4">
    <source>
        <dbReference type="ARBA" id="ARBA00022553"/>
    </source>
</evidence>
<evidence type="ECO:0000256" key="5">
    <source>
        <dbReference type="ARBA" id="ARBA00022679"/>
    </source>
</evidence>
<protein>
    <recommendedName>
        <fullName evidence="3">histidine kinase</fullName>
        <ecNumber evidence="3">2.7.13.3</ecNumber>
    </recommendedName>
</protein>
<dbReference type="CDD" id="cd00082">
    <property type="entry name" value="HisKA"/>
    <property type="match status" value="1"/>
</dbReference>
<dbReference type="InterPro" id="IPR004358">
    <property type="entry name" value="Sig_transdc_His_kin-like_C"/>
</dbReference>
<evidence type="ECO:0000256" key="9">
    <source>
        <dbReference type="ARBA" id="ARBA00023012"/>
    </source>
</evidence>
<reference evidence="16 17" key="1">
    <citation type="submission" date="2016-10" db="EMBL/GenBank/DDBJ databases">
        <authorList>
            <person name="de Groot N.N."/>
        </authorList>
    </citation>
    <scope>NUCLEOTIDE SEQUENCE [LARGE SCALE GENOMIC DNA]</scope>
    <source>
        <strain evidence="16">MBHS1</strain>
    </source>
</reference>
<dbReference type="SUPFAM" id="SSF47384">
    <property type="entry name" value="Homodimeric domain of signal transducing histidine kinase"/>
    <property type="match status" value="1"/>
</dbReference>
<feature type="domain" description="Histidine kinase" evidence="14">
    <location>
        <begin position="217"/>
        <end position="438"/>
    </location>
</feature>
<keyword evidence="6" id="KW-0547">Nucleotide-binding</keyword>
<dbReference type="FunFam" id="3.30.565.10:FF:000010">
    <property type="entry name" value="Sensor histidine kinase RcsC"/>
    <property type="match status" value="1"/>
</dbReference>
<dbReference type="GO" id="GO:0016020">
    <property type="term" value="C:membrane"/>
    <property type="evidence" value="ECO:0007669"/>
    <property type="project" value="UniProtKB-SubCell"/>
</dbReference>
<keyword evidence="7 16" id="KW-0418">Kinase</keyword>
<dbReference type="InterPro" id="IPR036890">
    <property type="entry name" value="HATPase_C_sf"/>
</dbReference>
<dbReference type="SUPFAM" id="SSF52172">
    <property type="entry name" value="CheY-like"/>
    <property type="match status" value="2"/>
</dbReference>
<evidence type="ECO:0000259" key="15">
    <source>
        <dbReference type="PROSITE" id="PS50110"/>
    </source>
</evidence>
<evidence type="ECO:0000256" key="8">
    <source>
        <dbReference type="ARBA" id="ARBA00022840"/>
    </source>
</evidence>
<evidence type="ECO:0000256" key="2">
    <source>
        <dbReference type="ARBA" id="ARBA00004370"/>
    </source>
</evidence>
<evidence type="ECO:0000256" key="1">
    <source>
        <dbReference type="ARBA" id="ARBA00000085"/>
    </source>
</evidence>
<gene>
    <name evidence="16" type="primary">luxQ_23</name>
    <name evidence="16" type="ORF">MBHS_04132</name>
</gene>
<dbReference type="EMBL" id="FMSV02000546">
    <property type="protein sequence ID" value="SEH08241.1"/>
    <property type="molecule type" value="Genomic_DNA"/>
</dbReference>
<accession>A0A1H6FFR4</accession>
<dbReference type="Pfam" id="PF00072">
    <property type="entry name" value="Response_reg"/>
    <property type="match status" value="2"/>
</dbReference>
<dbReference type="Gene3D" id="1.10.287.130">
    <property type="match status" value="1"/>
</dbReference>
<dbReference type="PANTHER" id="PTHR45339">
    <property type="entry name" value="HYBRID SIGNAL TRANSDUCTION HISTIDINE KINASE J"/>
    <property type="match status" value="1"/>
</dbReference>
<dbReference type="AlphaFoldDB" id="A0A1H6FFR4"/>
<dbReference type="InterPro" id="IPR001789">
    <property type="entry name" value="Sig_transdc_resp-reg_receiver"/>
</dbReference>
<dbReference type="InterPro" id="IPR003594">
    <property type="entry name" value="HATPase_dom"/>
</dbReference>
<dbReference type="OrthoDB" id="9810730at2"/>
<dbReference type="InterPro" id="IPR005467">
    <property type="entry name" value="His_kinase_dom"/>
</dbReference>
<dbReference type="Pfam" id="PF00512">
    <property type="entry name" value="HisKA"/>
    <property type="match status" value="1"/>
</dbReference>
<dbReference type="CDD" id="cd17546">
    <property type="entry name" value="REC_hyHK_CKI1_RcsC-like"/>
    <property type="match status" value="1"/>
</dbReference>
<evidence type="ECO:0000259" key="14">
    <source>
        <dbReference type="PROSITE" id="PS50109"/>
    </source>
</evidence>
<evidence type="ECO:0000313" key="17">
    <source>
        <dbReference type="Proteomes" id="UP000236724"/>
    </source>
</evidence>
<evidence type="ECO:0000256" key="6">
    <source>
        <dbReference type="ARBA" id="ARBA00022741"/>
    </source>
</evidence>
<dbReference type="SMART" id="SM00388">
    <property type="entry name" value="HisKA"/>
    <property type="match status" value="1"/>
</dbReference>
<evidence type="ECO:0000256" key="11">
    <source>
        <dbReference type="ARBA" id="ARBA00023306"/>
    </source>
</evidence>
<dbReference type="EC" id="2.7.13.3" evidence="3"/>
<sequence length="673" mass="75903">MTIESVSSAPVPVLVVDDNQGIHDDFRLILTSESHDSRQDAELDDLLQQVLDVKKNQSPHLSFTVASAYQGEEALAMVEQAQAENRPFAVIFMDMRMPPGWNGLETIKHIWEKYPDIEMVLCSAYSDFSWEEIQAELGDTHRLLVLKKPFDTMEVKQITLSLAKKTDYYLTYRNYVEKLEQAVQQRTQELEQARLTAEQAKEQAEHANRAKSVFLSNMSHELRTPMNAILGFAQLMQRDSKLDAEQREYLATINRSGQHLLALINDVLEISRIETGRNERVEHIFNLNELLAGVEEMIQVRAVTKQLILRTEYGDGLPGYVLGDENKLRQILINLLGNAVKFTNTGSITLRVTLEAGNQQHTHIGFAIADTGIGIKPEDQQCIFEPFIQTEAGEKQGEGTGLGLAITREFVHLLGGELELKSSPGKGSRFFFELPIKLVDQAGLPPAIKNTQVVGLAEGQSDFRILIVEDKADNRLLLRRLLEQTGFQVHEANNGEEAIKQFQQWHPHLIWMDIRMPVMDGYEATRRIKAMPQGKHTEIIALTASAFEEDQMSVIAAGCNGFVRKPLQEEEIFQAMEKALGVRYLYEEVLGNNAQMERIQLTPEVFSVLPQALILALEEAAIRLDSDELKQVIEQVHVSAPTLANTLNTLVNEFRFDLIVTALQDAHTEQDTQ</sequence>
<keyword evidence="13" id="KW-0175">Coiled coil</keyword>
<keyword evidence="5 16" id="KW-0808">Transferase</keyword>
<dbReference type="SUPFAM" id="SSF55874">
    <property type="entry name" value="ATPase domain of HSP90 chaperone/DNA topoisomerase II/histidine kinase"/>
    <property type="match status" value="1"/>
</dbReference>
<dbReference type="FunFam" id="1.10.287.130:FF:000038">
    <property type="entry name" value="Sensory transduction histidine kinase"/>
    <property type="match status" value="1"/>
</dbReference>
<dbReference type="Gene3D" id="3.40.50.2300">
    <property type="match status" value="2"/>
</dbReference>
<keyword evidence="4 12" id="KW-0597">Phosphoprotein</keyword>
<keyword evidence="11" id="KW-0131">Cell cycle</keyword>
<dbReference type="InterPro" id="IPR003661">
    <property type="entry name" value="HisK_dim/P_dom"/>
</dbReference>
<dbReference type="Proteomes" id="UP000236724">
    <property type="component" value="Unassembled WGS sequence"/>
</dbReference>
<feature type="domain" description="Response regulatory" evidence="15">
    <location>
        <begin position="464"/>
        <end position="580"/>
    </location>
</feature>
<feature type="modified residue" description="4-aspartylphosphate" evidence="12">
    <location>
        <position position="94"/>
    </location>
</feature>
<comment type="catalytic activity">
    <reaction evidence="1">
        <text>ATP + protein L-histidine = ADP + protein N-phospho-L-histidine.</text>
        <dbReference type="EC" id="2.7.13.3"/>
    </reaction>
</comment>
<evidence type="ECO:0000256" key="7">
    <source>
        <dbReference type="ARBA" id="ARBA00022777"/>
    </source>
</evidence>
<dbReference type="PANTHER" id="PTHR45339:SF1">
    <property type="entry name" value="HYBRID SIGNAL TRANSDUCTION HISTIDINE KINASE J"/>
    <property type="match status" value="1"/>
</dbReference>
<name>A0A1H6FFR4_9GAMM</name>
<dbReference type="PRINTS" id="PR00344">
    <property type="entry name" value="BCTRLSENSOR"/>
</dbReference>
<keyword evidence="9" id="KW-0902">Two-component regulatory system</keyword>
<dbReference type="PROSITE" id="PS50109">
    <property type="entry name" value="HIS_KIN"/>
    <property type="match status" value="1"/>
</dbReference>
<feature type="coiled-coil region" evidence="13">
    <location>
        <begin position="172"/>
        <end position="210"/>
    </location>
</feature>
<feature type="domain" description="Response regulatory" evidence="15">
    <location>
        <begin position="12"/>
        <end position="163"/>
    </location>
</feature>
<organism evidence="16 17">
    <name type="scientific">Candidatus Venteria ishoeyi</name>
    <dbReference type="NCBI Taxonomy" id="1899563"/>
    <lineage>
        <taxon>Bacteria</taxon>
        <taxon>Pseudomonadati</taxon>
        <taxon>Pseudomonadota</taxon>
        <taxon>Gammaproteobacteria</taxon>
        <taxon>Thiotrichales</taxon>
        <taxon>Thiotrichaceae</taxon>
        <taxon>Venteria</taxon>
    </lineage>
</organism>
<dbReference type="SMART" id="SM00387">
    <property type="entry name" value="HATPase_c"/>
    <property type="match status" value="1"/>
</dbReference>
<keyword evidence="17" id="KW-1185">Reference proteome</keyword>
<dbReference type="GO" id="GO:0000155">
    <property type="term" value="F:phosphorelay sensor kinase activity"/>
    <property type="evidence" value="ECO:0007669"/>
    <property type="project" value="InterPro"/>
</dbReference>
<dbReference type="Pfam" id="PF02518">
    <property type="entry name" value="HATPase_c"/>
    <property type="match status" value="1"/>
</dbReference>